<dbReference type="Proteomes" id="UP000267606">
    <property type="component" value="Unassembled WGS sequence"/>
</dbReference>
<evidence type="ECO:0000313" key="1">
    <source>
        <dbReference type="EMBL" id="VDO60275.1"/>
    </source>
</evidence>
<dbReference type="AlphaFoldDB" id="A0A183HPI3"/>
<sequence length="143" mass="16178">MNQVGMIHYLPHHEVLTPNKSTTKLRVVYDASAHIKGTKSLNDVLYRGPTTLPDLIGILLRFRMMENVIVADIEKAFLQIELHPSDRNCTKVQGNNTEQTINPKYPDDLSLDFSPLLLAEENNPGPCLMIVMSIRIDYCWGSL</sequence>
<organism evidence="3">
    <name type="scientific">Onchocerca flexuosa</name>
    <dbReference type="NCBI Taxonomy" id="387005"/>
    <lineage>
        <taxon>Eukaryota</taxon>
        <taxon>Metazoa</taxon>
        <taxon>Ecdysozoa</taxon>
        <taxon>Nematoda</taxon>
        <taxon>Chromadorea</taxon>
        <taxon>Rhabditida</taxon>
        <taxon>Spirurina</taxon>
        <taxon>Spiruromorpha</taxon>
        <taxon>Filarioidea</taxon>
        <taxon>Onchocercidae</taxon>
        <taxon>Onchocerca</taxon>
    </lineage>
</organism>
<evidence type="ECO:0000313" key="2">
    <source>
        <dbReference type="Proteomes" id="UP000267606"/>
    </source>
</evidence>
<name>A0A183HPI3_9BILA</name>
<dbReference type="PANTHER" id="PTHR47331">
    <property type="entry name" value="PHD-TYPE DOMAIN-CONTAINING PROTEIN"/>
    <property type="match status" value="1"/>
</dbReference>
<protein>
    <submittedName>
        <fullName evidence="3">Reverse transcriptase domain-containing protein</fullName>
    </submittedName>
</protein>
<keyword evidence="2" id="KW-1185">Reference proteome</keyword>
<dbReference type="EMBL" id="UZAJ01011470">
    <property type="protein sequence ID" value="VDO60275.1"/>
    <property type="molecule type" value="Genomic_DNA"/>
</dbReference>
<accession>A0A183HPI3</accession>
<dbReference type="InterPro" id="IPR043502">
    <property type="entry name" value="DNA/RNA_pol_sf"/>
</dbReference>
<gene>
    <name evidence="1" type="ORF">OFLC_LOCUS9399</name>
</gene>
<proteinExistence type="predicted"/>
<dbReference type="WBParaSite" id="OFLC_0000939401-mRNA-1">
    <property type="protein sequence ID" value="OFLC_0000939401-mRNA-1"/>
    <property type="gene ID" value="OFLC_0000939401"/>
</dbReference>
<dbReference type="STRING" id="387005.A0A183HPI3"/>
<dbReference type="SUPFAM" id="SSF56672">
    <property type="entry name" value="DNA/RNA polymerases"/>
    <property type="match status" value="1"/>
</dbReference>
<evidence type="ECO:0000313" key="3">
    <source>
        <dbReference type="WBParaSite" id="OFLC_0000939401-mRNA-1"/>
    </source>
</evidence>
<reference evidence="1 2" key="2">
    <citation type="submission" date="2018-11" db="EMBL/GenBank/DDBJ databases">
        <authorList>
            <consortium name="Pathogen Informatics"/>
        </authorList>
    </citation>
    <scope>NUCLEOTIDE SEQUENCE [LARGE SCALE GENOMIC DNA]</scope>
</reference>
<reference evidence="3" key="1">
    <citation type="submission" date="2016-06" db="UniProtKB">
        <authorList>
            <consortium name="WormBaseParasite"/>
        </authorList>
    </citation>
    <scope>IDENTIFICATION</scope>
</reference>